<evidence type="ECO:0000256" key="1">
    <source>
        <dbReference type="SAM" id="MobiDB-lite"/>
    </source>
</evidence>
<evidence type="ECO:0000313" key="2">
    <source>
        <dbReference type="EMBL" id="KAJ7077522.1"/>
    </source>
</evidence>
<proteinExistence type="predicted"/>
<dbReference type="Proteomes" id="UP001222325">
    <property type="component" value="Unassembled WGS sequence"/>
</dbReference>
<feature type="region of interest" description="Disordered" evidence="1">
    <location>
        <begin position="212"/>
        <end position="234"/>
    </location>
</feature>
<name>A0AAD6TTX7_9AGAR</name>
<reference evidence="2" key="1">
    <citation type="submission" date="2023-03" db="EMBL/GenBank/DDBJ databases">
        <title>Massive genome expansion in bonnet fungi (Mycena s.s.) driven by repeated elements and novel gene families across ecological guilds.</title>
        <authorList>
            <consortium name="Lawrence Berkeley National Laboratory"/>
            <person name="Harder C.B."/>
            <person name="Miyauchi S."/>
            <person name="Viragh M."/>
            <person name="Kuo A."/>
            <person name="Thoen E."/>
            <person name="Andreopoulos B."/>
            <person name="Lu D."/>
            <person name="Skrede I."/>
            <person name="Drula E."/>
            <person name="Henrissat B."/>
            <person name="Morin E."/>
            <person name="Kohler A."/>
            <person name="Barry K."/>
            <person name="LaButti K."/>
            <person name="Morin E."/>
            <person name="Salamov A."/>
            <person name="Lipzen A."/>
            <person name="Mereny Z."/>
            <person name="Hegedus B."/>
            <person name="Baldrian P."/>
            <person name="Stursova M."/>
            <person name="Weitz H."/>
            <person name="Taylor A."/>
            <person name="Grigoriev I.V."/>
            <person name="Nagy L.G."/>
            <person name="Martin F."/>
            <person name="Kauserud H."/>
        </authorList>
    </citation>
    <scope>NUCLEOTIDE SEQUENCE</scope>
    <source>
        <strain evidence="2">CBHHK173m</strain>
    </source>
</reference>
<feature type="compositionally biased region" description="Gly residues" evidence="1">
    <location>
        <begin position="225"/>
        <end position="234"/>
    </location>
</feature>
<dbReference type="AlphaFoldDB" id="A0AAD6TTX7"/>
<keyword evidence="3" id="KW-1185">Reference proteome</keyword>
<gene>
    <name evidence="2" type="ORF">B0H15DRAFT_1003509</name>
</gene>
<sequence>MGLAAVVAPLPRLRPRRTAPIRSRSRPPLSIDTRITPHLPPSTAVLSAILTHVTAAGARLRAFMLKFPDCQLSLGPGAPLVAQLLAAHARSLTVLAFLDCTLGTTDVLREIISTRALAHSKTLCTLIDVPPHAPPVKLKRARGPEARPRALAFVWGGCSSSGETLPPNSVPCRTNVTHYGSTSEESTDALPAYVKHDVGYGAVTVHASNTELQQHGGRPGAVTSGHGGGKLARI</sequence>
<protein>
    <submittedName>
        <fullName evidence="2">Uncharacterized protein</fullName>
    </submittedName>
</protein>
<organism evidence="2 3">
    <name type="scientific">Mycena belliarum</name>
    <dbReference type="NCBI Taxonomy" id="1033014"/>
    <lineage>
        <taxon>Eukaryota</taxon>
        <taxon>Fungi</taxon>
        <taxon>Dikarya</taxon>
        <taxon>Basidiomycota</taxon>
        <taxon>Agaricomycotina</taxon>
        <taxon>Agaricomycetes</taxon>
        <taxon>Agaricomycetidae</taxon>
        <taxon>Agaricales</taxon>
        <taxon>Marasmiineae</taxon>
        <taxon>Mycenaceae</taxon>
        <taxon>Mycena</taxon>
    </lineage>
</organism>
<accession>A0AAD6TTX7</accession>
<evidence type="ECO:0000313" key="3">
    <source>
        <dbReference type="Proteomes" id="UP001222325"/>
    </source>
</evidence>
<comment type="caution">
    <text evidence="2">The sequence shown here is derived from an EMBL/GenBank/DDBJ whole genome shotgun (WGS) entry which is preliminary data.</text>
</comment>
<dbReference type="EMBL" id="JARJCN010000072">
    <property type="protein sequence ID" value="KAJ7077522.1"/>
    <property type="molecule type" value="Genomic_DNA"/>
</dbReference>